<evidence type="ECO:0000313" key="1">
    <source>
        <dbReference type="EMBL" id="MBW0510071.1"/>
    </source>
</evidence>
<reference evidence="1" key="1">
    <citation type="submission" date="2021-03" db="EMBL/GenBank/DDBJ databases">
        <title>Draft genome sequence of rust myrtle Austropuccinia psidii MF-1, a brazilian biotype.</title>
        <authorList>
            <person name="Quecine M.C."/>
            <person name="Pachon D.M.R."/>
            <person name="Bonatelli M.L."/>
            <person name="Correr F.H."/>
            <person name="Franceschini L.M."/>
            <person name="Leite T.F."/>
            <person name="Margarido G.R.A."/>
            <person name="Almeida C.A."/>
            <person name="Ferrarezi J.A."/>
            <person name="Labate C.A."/>
        </authorList>
    </citation>
    <scope>NUCLEOTIDE SEQUENCE</scope>
    <source>
        <strain evidence="1">MF-1</strain>
    </source>
</reference>
<gene>
    <name evidence="1" type="ORF">O181_049786</name>
</gene>
<evidence type="ECO:0000313" key="2">
    <source>
        <dbReference type="Proteomes" id="UP000765509"/>
    </source>
</evidence>
<dbReference type="AlphaFoldDB" id="A0A9Q3HLQ5"/>
<dbReference type="EMBL" id="AVOT02021318">
    <property type="protein sequence ID" value="MBW0510071.1"/>
    <property type="molecule type" value="Genomic_DNA"/>
</dbReference>
<organism evidence="1 2">
    <name type="scientific">Austropuccinia psidii MF-1</name>
    <dbReference type="NCBI Taxonomy" id="1389203"/>
    <lineage>
        <taxon>Eukaryota</taxon>
        <taxon>Fungi</taxon>
        <taxon>Dikarya</taxon>
        <taxon>Basidiomycota</taxon>
        <taxon>Pucciniomycotina</taxon>
        <taxon>Pucciniomycetes</taxon>
        <taxon>Pucciniales</taxon>
        <taxon>Sphaerophragmiaceae</taxon>
        <taxon>Austropuccinia</taxon>
    </lineage>
</organism>
<accession>A0A9Q3HLQ5</accession>
<protein>
    <submittedName>
        <fullName evidence="1">Uncharacterized protein</fullName>
    </submittedName>
</protein>
<comment type="caution">
    <text evidence="1">The sequence shown here is derived from an EMBL/GenBank/DDBJ whole genome shotgun (WGS) entry which is preliminary data.</text>
</comment>
<sequence length="52" mass="5928">YKPELRSHTTPPLGEFSLITSAAYCNIQLLSYQVRHGAVLAEWLRLFSSQHP</sequence>
<keyword evidence="2" id="KW-1185">Reference proteome</keyword>
<dbReference type="Proteomes" id="UP000765509">
    <property type="component" value="Unassembled WGS sequence"/>
</dbReference>
<name>A0A9Q3HLQ5_9BASI</name>
<proteinExistence type="predicted"/>
<feature type="non-terminal residue" evidence="1">
    <location>
        <position position="1"/>
    </location>
</feature>